<dbReference type="Gene3D" id="3.40.50.12230">
    <property type="match status" value="1"/>
</dbReference>
<comment type="function">
    <text evidence="5">Attaches a formyl group to the free amino group of methionyl-tRNA(fMet). The formyl group appears to play a dual role in the initiator identity of N-formylmethionyl-tRNA by promoting its recognition by IF2 and preventing the misappropriation of this tRNA by the elongation apparatus.</text>
</comment>
<dbReference type="InterPro" id="IPR036477">
    <property type="entry name" value="Formyl_transf_N_sf"/>
</dbReference>
<dbReference type="RefSeq" id="WP_290705430.1">
    <property type="nucleotide sequence ID" value="NZ_BAAAVS010000057.1"/>
</dbReference>
<dbReference type="InterPro" id="IPR005794">
    <property type="entry name" value="Fmt"/>
</dbReference>
<dbReference type="InterPro" id="IPR044135">
    <property type="entry name" value="Met-tRNA-FMT_C"/>
</dbReference>
<feature type="binding site" evidence="5">
    <location>
        <begin position="115"/>
        <end position="118"/>
    </location>
    <ligand>
        <name>(6S)-5,6,7,8-tetrahydrofolate</name>
        <dbReference type="ChEBI" id="CHEBI:57453"/>
    </ligand>
</feature>
<keyword evidence="9" id="KW-1185">Reference proteome</keyword>
<evidence type="ECO:0000256" key="5">
    <source>
        <dbReference type="HAMAP-Rule" id="MF_00182"/>
    </source>
</evidence>
<gene>
    <name evidence="5 8" type="primary">fmt</name>
    <name evidence="8" type="ORF">GCM10010528_27510</name>
</gene>
<keyword evidence="4 5" id="KW-0648">Protein biosynthesis</keyword>
<dbReference type="CDD" id="cd08646">
    <property type="entry name" value="FMT_core_Met-tRNA-FMT_N"/>
    <property type="match status" value="1"/>
</dbReference>
<comment type="caution">
    <text evidence="8">The sequence shown here is derived from an EMBL/GenBank/DDBJ whole genome shotgun (WGS) entry which is preliminary data.</text>
</comment>
<dbReference type="PANTHER" id="PTHR11138:SF5">
    <property type="entry name" value="METHIONYL-TRNA FORMYLTRANSFERASE, MITOCHONDRIAL"/>
    <property type="match status" value="1"/>
</dbReference>
<evidence type="ECO:0000259" key="6">
    <source>
        <dbReference type="Pfam" id="PF00551"/>
    </source>
</evidence>
<evidence type="ECO:0000256" key="2">
    <source>
        <dbReference type="ARBA" id="ARBA00012261"/>
    </source>
</evidence>
<dbReference type="CDD" id="cd08704">
    <property type="entry name" value="Met_tRNA_FMT_C"/>
    <property type="match status" value="1"/>
</dbReference>
<dbReference type="InterPro" id="IPR041711">
    <property type="entry name" value="Met-tRNA-FMT_N"/>
</dbReference>
<feature type="domain" description="Formyl transferase C-terminal" evidence="7">
    <location>
        <begin position="209"/>
        <end position="314"/>
    </location>
</feature>
<protein>
    <recommendedName>
        <fullName evidence="2 5">Methionyl-tRNA formyltransferase</fullName>
        <ecNumber evidence="2 5">2.1.2.9</ecNumber>
    </recommendedName>
</protein>
<evidence type="ECO:0000256" key="3">
    <source>
        <dbReference type="ARBA" id="ARBA00022679"/>
    </source>
</evidence>
<evidence type="ECO:0000313" key="9">
    <source>
        <dbReference type="Proteomes" id="UP001501035"/>
    </source>
</evidence>
<comment type="similarity">
    <text evidence="1 5">Belongs to the Fmt family.</text>
</comment>
<evidence type="ECO:0000256" key="4">
    <source>
        <dbReference type="ARBA" id="ARBA00022917"/>
    </source>
</evidence>
<reference evidence="9" key="1">
    <citation type="journal article" date="2019" name="Int. J. Syst. Evol. Microbiol.">
        <title>The Global Catalogue of Microorganisms (GCM) 10K type strain sequencing project: providing services to taxonomists for standard genome sequencing and annotation.</title>
        <authorList>
            <consortium name="The Broad Institute Genomics Platform"/>
            <consortium name="The Broad Institute Genome Sequencing Center for Infectious Disease"/>
            <person name="Wu L."/>
            <person name="Ma J."/>
        </authorList>
    </citation>
    <scope>NUCLEOTIDE SEQUENCE [LARGE SCALE GENOMIC DNA]</scope>
    <source>
        <strain evidence="9">JCM 14234</strain>
    </source>
</reference>
<organism evidence="8 9">
    <name type="scientific">Gordonia defluvii</name>
    <dbReference type="NCBI Taxonomy" id="283718"/>
    <lineage>
        <taxon>Bacteria</taxon>
        <taxon>Bacillati</taxon>
        <taxon>Actinomycetota</taxon>
        <taxon>Actinomycetes</taxon>
        <taxon>Mycobacteriales</taxon>
        <taxon>Gordoniaceae</taxon>
        <taxon>Gordonia</taxon>
    </lineage>
</organism>
<dbReference type="EMBL" id="BAAAVS010000057">
    <property type="protein sequence ID" value="GAA3046850.1"/>
    <property type="molecule type" value="Genomic_DNA"/>
</dbReference>
<dbReference type="EC" id="2.1.2.9" evidence="2 5"/>
<dbReference type="Pfam" id="PF00551">
    <property type="entry name" value="Formyl_trans_N"/>
    <property type="match status" value="1"/>
</dbReference>
<dbReference type="PANTHER" id="PTHR11138">
    <property type="entry name" value="METHIONYL-TRNA FORMYLTRANSFERASE"/>
    <property type="match status" value="1"/>
</dbReference>
<evidence type="ECO:0000259" key="7">
    <source>
        <dbReference type="Pfam" id="PF02911"/>
    </source>
</evidence>
<sequence>MRVIFAGTPEVAVPSLNALHDSDEHQVVGVLSRPDAVSGRGRKVSRSEVAHRADELGIDVFTPERLHQGGAVDPQVLAVLNRWAPDCAAVVAYGALIPPALLALPTRGWVNLHFSLLPAWRGAAPVQAAIAAGDTVTGASTFQLEAGLDTGPVYGTLTTDITPSETSGHLLGRLAESGARLLVATLDGIEAGELSPVAQQEHDVSFAPKITVDDAHVQWARPAHIVDRLIRAHTPDPGAWTIVDANGVAVRLRIGPVRRGAAGAAGAPDSLAPGELAVAKQAVYVGTADEVVALTWVVPPGKKQMPAADWARGARVAAGTVAR</sequence>
<evidence type="ECO:0000313" key="8">
    <source>
        <dbReference type="EMBL" id="GAA3046850.1"/>
    </source>
</evidence>
<proteinExistence type="inferred from homology"/>
<dbReference type="HAMAP" id="MF_00182">
    <property type="entry name" value="Formyl_trans"/>
    <property type="match status" value="1"/>
</dbReference>
<dbReference type="InterPro" id="IPR002376">
    <property type="entry name" value="Formyl_transf_N"/>
</dbReference>
<dbReference type="InterPro" id="IPR005793">
    <property type="entry name" value="Formyl_trans_C"/>
</dbReference>
<name>A0ABP6LKW5_9ACTN</name>
<feature type="domain" description="Formyl transferase N-terminal" evidence="6">
    <location>
        <begin position="1"/>
        <end position="185"/>
    </location>
</feature>
<dbReference type="Proteomes" id="UP001501035">
    <property type="component" value="Unassembled WGS sequence"/>
</dbReference>
<comment type="catalytic activity">
    <reaction evidence="5">
        <text>L-methionyl-tRNA(fMet) + (6R)-10-formyltetrahydrofolate = N-formyl-L-methionyl-tRNA(fMet) + (6S)-5,6,7,8-tetrahydrofolate + H(+)</text>
        <dbReference type="Rhea" id="RHEA:24380"/>
        <dbReference type="Rhea" id="RHEA-COMP:9952"/>
        <dbReference type="Rhea" id="RHEA-COMP:9953"/>
        <dbReference type="ChEBI" id="CHEBI:15378"/>
        <dbReference type="ChEBI" id="CHEBI:57453"/>
        <dbReference type="ChEBI" id="CHEBI:78530"/>
        <dbReference type="ChEBI" id="CHEBI:78844"/>
        <dbReference type="ChEBI" id="CHEBI:195366"/>
        <dbReference type="EC" id="2.1.2.9"/>
    </reaction>
</comment>
<dbReference type="SUPFAM" id="SSF53328">
    <property type="entry name" value="Formyltransferase"/>
    <property type="match status" value="1"/>
</dbReference>
<accession>A0ABP6LKW5</accession>
<dbReference type="SUPFAM" id="SSF50486">
    <property type="entry name" value="FMT C-terminal domain-like"/>
    <property type="match status" value="1"/>
</dbReference>
<evidence type="ECO:0000256" key="1">
    <source>
        <dbReference type="ARBA" id="ARBA00010699"/>
    </source>
</evidence>
<dbReference type="NCBIfam" id="TIGR00460">
    <property type="entry name" value="fmt"/>
    <property type="match status" value="1"/>
</dbReference>
<dbReference type="Pfam" id="PF02911">
    <property type="entry name" value="Formyl_trans_C"/>
    <property type="match status" value="1"/>
</dbReference>
<dbReference type="InterPro" id="IPR011034">
    <property type="entry name" value="Formyl_transferase-like_C_sf"/>
</dbReference>
<keyword evidence="3 5" id="KW-0808">Transferase</keyword>